<dbReference type="AlphaFoldDB" id="A0A1H7GU71"/>
<dbReference type="GO" id="GO:0003677">
    <property type="term" value="F:DNA binding"/>
    <property type="evidence" value="ECO:0007669"/>
    <property type="project" value="UniProtKB-KW"/>
</dbReference>
<reference evidence="6" key="1">
    <citation type="submission" date="2016-10" db="EMBL/GenBank/DDBJ databases">
        <authorList>
            <person name="Varghese N."/>
            <person name="Submissions S."/>
        </authorList>
    </citation>
    <scope>NUCLEOTIDE SEQUENCE [LARGE SCALE GENOMIC DNA]</scope>
    <source>
        <strain evidence="6">CGMCC 1.9150</strain>
    </source>
</reference>
<evidence type="ECO:0000313" key="5">
    <source>
        <dbReference type="EMBL" id="SEK40592.1"/>
    </source>
</evidence>
<dbReference type="InterPro" id="IPR036397">
    <property type="entry name" value="RNaseH_sf"/>
</dbReference>
<protein>
    <submittedName>
        <fullName evidence="5">Transposase InsO and inactivated derivatives</fullName>
    </submittedName>
</protein>
<dbReference type="Pfam" id="PF00665">
    <property type="entry name" value="rve"/>
    <property type="match status" value="1"/>
</dbReference>
<accession>A0A1H7GU71</accession>
<dbReference type="InterPro" id="IPR001584">
    <property type="entry name" value="Integrase_cat-core"/>
</dbReference>
<organism evidence="5 6">
    <name type="scientific">Halomonas daqiaonensis</name>
    <dbReference type="NCBI Taxonomy" id="650850"/>
    <lineage>
        <taxon>Bacteria</taxon>
        <taxon>Pseudomonadati</taxon>
        <taxon>Pseudomonadota</taxon>
        <taxon>Gammaproteobacteria</taxon>
        <taxon>Oceanospirillales</taxon>
        <taxon>Halomonadaceae</taxon>
        <taxon>Halomonas</taxon>
    </lineage>
</organism>
<dbReference type="PANTHER" id="PTHR46889:SF6">
    <property type="entry name" value="TRANSPOSASE INSF FOR INSERTION SEQUENCE IS3B"/>
    <property type="match status" value="1"/>
</dbReference>
<evidence type="ECO:0000256" key="1">
    <source>
        <dbReference type="ARBA" id="ARBA00023125"/>
    </source>
</evidence>
<dbReference type="InterPro" id="IPR012337">
    <property type="entry name" value="RNaseH-like_sf"/>
</dbReference>
<keyword evidence="1" id="KW-0238">DNA-binding</keyword>
<dbReference type="PROSITE" id="PS50994">
    <property type="entry name" value="INTEGRASE"/>
    <property type="match status" value="1"/>
</dbReference>
<feature type="domain" description="Integrase catalytic" evidence="4">
    <location>
        <begin position="124"/>
        <end position="286"/>
    </location>
</feature>
<dbReference type="PANTHER" id="PTHR46889">
    <property type="entry name" value="TRANSPOSASE INSF FOR INSERTION SEQUENCE IS3B-RELATED"/>
    <property type="match status" value="1"/>
</dbReference>
<dbReference type="Pfam" id="PF13276">
    <property type="entry name" value="HTH_21"/>
    <property type="match status" value="1"/>
</dbReference>
<proteinExistence type="inferred from homology"/>
<dbReference type="Proteomes" id="UP000198807">
    <property type="component" value="Unassembled WGS sequence"/>
</dbReference>
<dbReference type="Gene3D" id="3.30.420.10">
    <property type="entry name" value="Ribonuclease H-like superfamily/Ribonuclease H"/>
    <property type="match status" value="1"/>
</dbReference>
<gene>
    <name evidence="5" type="ORF">SAMN04488129_10248</name>
</gene>
<evidence type="ECO:0000256" key="2">
    <source>
        <dbReference type="ARBA" id="ARBA00037276"/>
    </source>
</evidence>
<dbReference type="EMBL" id="FOBC01000002">
    <property type="protein sequence ID" value="SEK40592.1"/>
    <property type="molecule type" value="Genomic_DNA"/>
</dbReference>
<dbReference type="STRING" id="650850.SAMN04488129_10248"/>
<dbReference type="GO" id="GO:0015074">
    <property type="term" value="P:DNA integration"/>
    <property type="evidence" value="ECO:0007669"/>
    <property type="project" value="InterPro"/>
</dbReference>
<comment type="similarity">
    <text evidence="3">Belongs to the transposase IS3/IS150/IS904 family.</text>
</comment>
<sequence length="288" mass="32925">MKYTFIRQHREVFSIQRMCSVLGVARSGYYAWLKSDNIPSARRQRQTEINQRVALAYHYRKGRSGAPRLALDLHDEGLPLNPKTVAASLQRQGLRAKAARKFKATTNSRHSLPVAPNLLQQDFTAVSPNQKWVGDITYLATGEGWLYLAVLIDLYSRKVIGWAMSERMTADLVGDALQMALWSRKMPKNVIVHSDRGSQYCSTLYQSLLTRHELRCSMSAKGNCYDNACAESFFHSLKVEAIHGESFETREAMRRQVFEFIELDYNRQRRHSAIGMISPEAFEARMIA</sequence>
<dbReference type="InterPro" id="IPR048020">
    <property type="entry name" value="Transpos_IS3"/>
</dbReference>
<evidence type="ECO:0000256" key="3">
    <source>
        <dbReference type="ARBA" id="ARBA00043964"/>
    </source>
</evidence>
<dbReference type="SUPFAM" id="SSF53098">
    <property type="entry name" value="Ribonuclease H-like"/>
    <property type="match status" value="1"/>
</dbReference>
<name>A0A1H7GU71_9GAMM</name>
<evidence type="ECO:0000313" key="6">
    <source>
        <dbReference type="Proteomes" id="UP000198807"/>
    </source>
</evidence>
<dbReference type="Pfam" id="PF13333">
    <property type="entry name" value="rve_2"/>
    <property type="match status" value="1"/>
</dbReference>
<dbReference type="InterPro" id="IPR025948">
    <property type="entry name" value="HTH-like_dom"/>
</dbReference>
<comment type="function">
    <text evidence="2">Involved in the transposition of the insertion sequence IS3.</text>
</comment>
<evidence type="ECO:0000259" key="4">
    <source>
        <dbReference type="PROSITE" id="PS50994"/>
    </source>
</evidence>
<dbReference type="NCBIfam" id="NF033516">
    <property type="entry name" value="transpos_IS3"/>
    <property type="match status" value="1"/>
</dbReference>
<dbReference type="InterPro" id="IPR050900">
    <property type="entry name" value="Transposase_IS3/IS150/IS904"/>
</dbReference>
<keyword evidence="6" id="KW-1185">Reference proteome</keyword>